<dbReference type="Pfam" id="PF13641">
    <property type="entry name" value="Glyco_tranf_2_3"/>
    <property type="match status" value="1"/>
</dbReference>
<dbReference type="PANTHER" id="PTHR43630:SF1">
    <property type="entry name" value="POLY-BETA-1,6-N-ACETYL-D-GLUCOSAMINE SYNTHASE"/>
    <property type="match status" value="1"/>
</dbReference>
<evidence type="ECO:0000256" key="1">
    <source>
        <dbReference type="ARBA" id="ARBA00006739"/>
    </source>
</evidence>
<comment type="similarity">
    <text evidence="1">Belongs to the glycosyltransferase 2 family.</text>
</comment>
<keyword evidence="4" id="KW-1133">Transmembrane helix</keyword>
<dbReference type="STRING" id="1555112.LIP_0102"/>
<keyword evidence="4" id="KW-0812">Transmembrane</keyword>
<dbReference type="GO" id="GO:0016757">
    <property type="term" value="F:glycosyltransferase activity"/>
    <property type="evidence" value="ECO:0007669"/>
    <property type="project" value="UniProtKB-KW"/>
</dbReference>
<feature type="transmembrane region" description="Helical" evidence="4">
    <location>
        <begin position="383"/>
        <end position="403"/>
    </location>
</feature>
<keyword evidence="2" id="KW-0328">Glycosyltransferase</keyword>
<organism evidence="5 6">
    <name type="scientific">Limnochorda pilosa</name>
    <dbReference type="NCBI Taxonomy" id="1555112"/>
    <lineage>
        <taxon>Bacteria</taxon>
        <taxon>Bacillati</taxon>
        <taxon>Bacillota</taxon>
        <taxon>Limnochordia</taxon>
        <taxon>Limnochordales</taxon>
        <taxon>Limnochordaceae</taxon>
        <taxon>Limnochorda</taxon>
    </lineage>
</organism>
<dbReference type="Gene3D" id="3.90.550.10">
    <property type="entry name" value="Spore Coat Polysaccharide Biosynthesis Protein SpsA, Chain A"/>
    <property type="match status" value="1"/>
</dbReference>
<reference evidence="6" key="1">
    <citation type="submission" date="2015-07" db="EMBL/GenBank/DDBJ databases">
        <title>Complete genome sequence and phylogenetic analysis of Limnochorda pilosa.</title>
        <authorList>
            <person name="Watanabe M."/>
            <person name="Kojima H."/>
            <person name="Fukui M."/>
        </authorList>
    </citation>
    <scope>NUCLEOTIDE SEQUENCE [LARGE SCALE GENOMIC DNA]</scope>
    <source>
        <strain evidence="6">HC45</strain>
    </source>
</reference>
<dbReference type="EMBL" id="AP014924">
    <property type="protein sequence ID" value="BAS25959.1"/>
    <property type="molecule type" value="Genomic_DNA"/>
</dbReference>
<feature type="transmembrane region" description="Helical" evidence="4">
    <location>
        <begin position="349"/>
        <end position="371"/>
    </location>
</feature>
<evidence type="ECO:0000256" key="2">
    <source>
        <dbReference type="ARBA" id="ARBA00022676"/>
    </source>
</evidence>
<dbReference type="SUPFAM" id="SSF53448">
    <property type="entry name" value="Nucleotide-diphospho-sugar transferases"/>
    <property type="match status" value="1"/>
</dbReference>
<evidence type="ECO:0000256" key="4">
    <source>
        <dbReference type="SAM" id="Phobius"/>
    </source>
</evidence>
<dbReference type="PATRIC" id="fig|1555112.3.peg.105"/>
<proteinExistence type="inferred from homology"/>
<dbReference type="PANTHER" id="PTHR43630">
    <property type="entry name" value="POLY-BETA-1,6-N-ACETYL-D-GLUCOSAMINE SYNTHASE"/>
    <property type="match status" value="1"/>
</dbReference>
<gene>
    <name evidence="5" type="ORF">LIP_0102</name>
</gene>
<evidence type="ECO:0000256" key="3">
    <source>
        <dbReference type="ARBA" id="ARBA00022679"/>
    </source>
</evidence>
<feature type="transmembrane region" description="Helical" evidence="4">
    <location>
        <begin position="12"/>
        <end position="31"/>
    </location>
</feature>
<keyword evidence="4" id="KW-0472">Membrane</keyword>
<name>A0A0K2SGI4_LIMPI</name>
<keyword evidence="6" id="KW-1185">Reference proteome</keyword>
<protein>
    <submittedName>
        <fullName evidence="5">Glycosyl transferase family 2</fullName>
    </submittedName>
</protein>
<dbReference type="AlphaFoldDB" id="A0A0K2SGI4"/>
<sequence>METAWQAVVSLGQGFLVVFSAYALLVGLAGLQSRRQRFSPWFTSRFAVLIPAHNEAAVLDPLLANLQALRYPKDLYDIYVIADNCTDGTEAIAAARGVRVLRRRDPVRRGKGYALGDALSWLGLVDRGTGLPPSEPPPYDAVVILDADNLVSLDLLRVMDARLHAGQRLIQAYVDSKNPGDTWVSAAFSIGFWVNNRFNLLARSNLGLSAALMGTGMCIAADVLRELGWETESLTEDLEFSVQALCLGYRTAFAPETRVYDEKAQSFTASLRQRLRWARGQTQVALRYGPRLLRAAVLRRDVACLDGAARLLQMVAVGMGTVWALARPVVDGLSRLAGPLPGAGAAPELATLLAWLLTSTAAMMAPALLVWRLDRLPASAYRFVALFPLFTYTSALVILWGLLTHRRREWLPTRHTRRLSYQQVLQQTR</sequence>
<dbReference type="InterPro" id="IPR029044">
    <property type="entry name" value="Nucleotide-diphossugar_trans"/>
</dbReference>
<dbReference type="CDD" id="cd06438">
    <property type="entry name" value="EpsO_like"/>
    <property type="match status" value="1"/>
</dbReference>
<evidence type="ECO:0000313" key="6">
    <source>
        <dbReference type="Proteomes" id="UP000065807"/>
    </source>
</evidence>
<keyword evidence="3 5" id="KW-0808">Transferase</keyword>
<evidence type="ECO:0000313" key="5">
    <source>
        <dbReference type="EMBL" id="BAS25959.1"/>
    </source>
</evidence>
<dbReference type="Proteomes" id="UP000065807">
    <property type="component" value="Chromosome"/>
</dbReference>
<reference evidence="6" key="2">
    <citation type="journal article" date="2016" name="Int. J. Syst. Evol. Microbiol.">
        <title>Complete genome sequence and cell structure of Limnochorda pilosa, a Gram-negative spore-former within the phylum Firmicutes.</title>
        <authorList>
            <person name="Watanabe M."/>
            <person name="Kojima H."/>
            <person name="Fukui M."/>
        </authorList>
    </citation>
    <scope>NUCLEOTIDE SEQUENCE [LARGE SCALE GENOMIC DNA]</scope>
    <source>
        <strain evidence="6">HC45</strain>
    </source>
</reference>
<accession>A0A0K2SGI4</accession>
<dbReference type="KEGG" id="lpil:LIP_0102"/>